<accession>A0A8T0R0I3</accession>
<dbReference type="AlphaFoldDB" id="A0A8T0R0I3"/>
<protein>
    <submittedName>
        <fullName evidence="1">Uncharacterized protein</fullName>
    </submittedName>
</protein>
<keyword evidence="2" id="KW-1185">Reference proteome</keyword>
<reference evidence="1" key="1">
    <citation type="submission" date="2020-05" db="EMBL/GenBank/DDBJ databases">
        <title>WGS assembly of Panicum virgatum.</title>
        <authorList>
            <person name="Lovell J.T."/>
            <person name="Jenkins J."/>
            <person name="Shu S."/>
            <person name="Juenger T.E."/>
            <person name="Schmutz J."/>
        </authorList>
    </citation>
    <scope>NUCLEOTIDE SEQUENCE</scope>
    <source>
        <strain evidence="1">AP13</strain>
    </source>
</reference>
<gene>
    <name evidence="1" type="ORF">PVAP13_6NG111900</name>
</gene>
<evidence type="ECO:0000313" key="2">
    <source>
        <dbReference type="Proteomes" id="UP000823388"/>
    </source>
</evidence>
<organism evidence="1 2">
    <name type="scientific">Panicum virgatum</name>
    <name type="common">Blackwell switchgrass</name>
    <dbReference type="NCBI Taxonomy" id="38727"/>
    <lineage>
        <taxon>Eukaryota</taxon>
        <taxon>Viridiplantae</taxon>
        <taxon>Streptophyta</taxon>
        <taxon>Embryophyta</taxon>
        <taxon>Tracheophyta</taxon>
        <taxon>Spermatophyta</taxon>
        <taxon>Magnoliopsida</taxon>
        <taxon>Liliopsida</taxon>
        <taxon>Poales</taxon>
        <taxon>Poaceae</taxon>
        <taxon>PACMAD clade</taxon>
        <taxon>Panicoideae</taxon>
        <taxon>Panicodae</taxon>
        <taxon>Paniceae</taxon>
        <taxon>Panicinae</taxon>
        <taxon>Panicum</taxon>
        <taxon>Panicum sect. Hiantes</taxon>
    </lineage>
</organism>
<sequence>MPEQVEDQSVARHVWGALGVTPNPDTTRQPWLILLGSSLPEQVRIDVALLLLWQIWKARNALIFDRISSTPSDILRKAVKDIDGWSCRYNSLRPHLAAWKIFLTNCF</sequence>
<comment type="caution">
    <text evidence="1">The sequence shown here is derived from an EMBL/GenBank/DDBJ whole genome shotgun (WGS) entry which is preliminary data.</text>
</comment>
<dbReference type="Proteomes" id="UP000823388">
    <property type="component" value="Chromosome 6N"/>
</dbReference>
<proteinExistence type="predicted"/>
<evidence type="ECO:0000313" key="1">
    <source>
        <dbReference type="EMBL" id="KAG2578780.1"/>
    </source>
</evidence>
<name>A0A8T0R0I3_PANVG</name>
<dbReference type="EMBL" id="CM029048">
    <property type="protein sequence ID" value="KAG2578780.1"/>
    <property type="molecule type" value="Genomic_DNA"/>
</dbReference>